<protein>
    <submittedName>
        <fullName evidence="2">Uncharacterized protein</fullName>
    </submittedName>
</protein>
<feature type="transmembrane region" description="Helical" evidence="1">
    <location>
        <begin position="208"/>
        <end position="229"/>
    </location>
</feature>
<sequence>MEFGYIFERLCWLMYTSHVMWTALTNPNYFGHLTYWSLCLQSVYFTVDKGSPRAGPAICLFHGTATIGALAVMLGYTFMTVGGIYRFGSFLEWENAIGKYAGTIGADRTLPVLVAQKFYEHYWPVIVLLLDKSINRASLRSAYAGAGPLRTAALGMAGYLAVGSAWEQYSHSLGLGSALDVYQQPDEFKTERCLGRLGLSADGLPEDFVYNSFLKVFCIGGAGFLYWSLVPPLFKANGKAKAN</sequence>
<evidence type="ECO:0000313" key="2">
    <source>
        <dbReference type="EMBL" id="CAE0582645.1"/>
    </source>
</evidence>
<feature type="transmembrane region" description="Helical" evidence="1">
    <location>
        <begin position="59"/>
        <end position="85"/>
    </location>
</feature>
<proteinExistence type="predicted"/>
<organism evidence="2">
    <name type="scientific">Emiliania huxleyi</name>
    <name type="common">Coccolithophore</name>
    <name type="synonym">Pontosphaera huxleyi</name>
    <dbReference type="NCBI Taxonomy" id="2903"/>
    <lineage>
        <taxon>Eukaryota</taxon>
        <taxon>Haptista</taxon>
        <taxon>Haptophyta</taxon>
        <taxon>Prymnesiophyceae</taxon>
        <taxon>Isochrysidales</taxon>
        <taxon>Noelaerhabdaceae</taxon>
        <taxon>Emiliania</taxon>
    </lineage>
</organism>
<keyword evidence="1" id="KW-0472">Membrane</keyword>
<keyword evidence="1" id="KW-0812">Transmembrane</keyword>
<keyword evidence="1" id="KW-1133">Transmembrane helix</keyword>
<reference evidence="2" key="1">
    <citation type="submission" date="2021-01" db="EMBL/GenBank/DDBJ databases">
        <authorList>
            <person name="Corre E."/>
            <person name="Pelletier E."/>
            <person name="Niang G."/>
            <person name="Scheremetjew M."/>
            <person name="Finn R."/>
            <person name="Kale V."/>
            <person name="Holt S."/>
            <person name="Cochrane G."/>
            <person name="Meng A."/>
            <person name="Brown T."/>
            <person name="Cohen L."/>
        </authorList>
    </citation>
    <scope>NUCLEOTIDE SEQUENCE</scope>
    <source>
        <strain evidence="2">379</strain>
    </source>
</reference>
<dbReference type="AlphaFoldDB" id="A0A6U9DLC3"/>
<gene>
    <name evidence="2" type="ORF">EHUX00137_LOCUS37479</name>
</gene>
<dbReference type="EMBL" id="HBIR01047984">
    <property type="protein sequence ID" value="CAE0582645.1"/>
    <property type="molecule type" value="Transcribed_RNA"/>
</dbReference>
<evidence type="ECO:0000256" key="1">
    <source>
        <dbReference type="SAM" id="Phobius"/>
    </source>
</evidence>
<accession>A0A6U9DLC3</accession>
<name>A0A6U9DLC3_EMIHU</name>